<dbReference type="EC" id="1.14.-.-" evidence="8"/>
<dbReference type="BioCyc" id="SESP1179773:BN6_RS18925-MONOMER"/>
<reference evidence="8 9" key="1">
    <citation type="journal article" date="2012" name="BMC Genomics">
        <title>Complete genome sequence of Saccharothrix espanaensis DSM 44229T and comparison to the other completely sequenced Pseudonocardiaceae.</title>
        <authorList>
            <person name="Strobel T."/>
            <person name="Al-Dilaimi A."/>
            <person name="Blom J."/>
            <person name="Gessner A."/>
            <person name="Kalinowski J."/>
            <person name="Luzhetska M."/>
            <person name="Puhler A."/>
            <person name="Szczepanowski R."/>
            <person name="Bechthold A."/>
            <person name="Ruckert C."/>
        </authorList>
    </citation>
    <scope>NUCLEOTIDE SEQUENCE [LARGE SCALE GENOMIC DNA]</scope>
    <source>
        <strain evidence="9">ATCC 51144 / DSM 44229 / JCM 9112 / NBRC 15066 / NRRL 15764</strain>
    </source>
</reference>
<dbReference type="GO" id="GO:0036199">
    <property type="term" value="F:cholest-4-en-3-one 26-monooxygenase activity"/>
    <property type="evidence" value="ECO:0007669"/>
    <property type="project" value="TreeGrafter"/>
</dbReference>
<organism evidence="8 9">
    <name type="scientific">Saccharothrix espanaensis (strain ATCC 51144 / DSM 44229 / JCM 9112 / NBRC 15066 / NRRL 15764)</name>
    <dbReference type="NCBI Taxonomy" id="1179773"/>
    <lineage>
        <taxon>Bacteria</taxon>
        <taxon>Bacillati</taxon>
        <taxon>Actinomycetota</taxon>
        <taxon>Actinomycetes</taxon>
        <taxon>Pseudonocardiales</taxon>
        <taxon>Pseudonocardiaceae</taxon>
        <taxon>Saccharothrix</taxon>
    </lineage>
</organism>
<keyword evidence="6 7" id="KW-0503">Monooxygenase</keyword>
<dbReference type="SUPFAM" id="SSF48264">
    <property type="entry name" value="Cytochrome P450"/>
    <property type="match status" value="1"/>
</dbReference>
<dbReference type="eggNOG" id="COG2124">
    <property type="taxonomic scope" value="Bacteria"/>
</dbReference>
<dbReference type="PANTHER" id="PTHR46696:SF4">
    <property type="entry name" value="BIOTIN BIOSYNTHESIS CYTOCHROME P450"/>
    <property type="match status" value="1"/>
</dbReference>
<evidence type="ECO:0000313" key="9">
    <source>
        <dbReference type="Proteomes" id="UP000006281"/>
    </source>
</evidence>
<keyword evidence="5 7" id="KW-0408">Iron</keyword>
<dbReference type="AlphaFoldDB" id="K0JTT5"/>
<dbReference type="OrthoDB" id="4156795at2"/>
<dbReference type="HOGENOM" id="CLU_033716_0_2_11"/>
<dbReference type="GO" id="GO:0006707">
    <property type="term" value="P:cholesterol catabolic process"/>
    <property type="evidence" value="ECO:0007669"/>
    <property type="project" value="TreeGrafter"/>
</dbReference>
<dbReference type="FunFam" id="1.10.630.10:FF:000018">
    <property type="entry name" value="Cytochrome P450 monooxygenase"/>
    <property type="match status" value="1"/>
</dbReference>
<dbReference type="Gene3D" id="1.10.630.10">
    <property type="entry name" value="Cytochrome P450"/>
    <property type="match status" value="1"/>
</dbReference>
<dbReference type="PROSITE" id="PS00086">
    <property type="entry name" value="CYTOCHROME_P450"/>
    <property type="match status" value="1"/>
</dbReference>
<evidence type="ECO:0000256" key="6">
    <source>
        <dbReference type="ARBA" id="ARBA00023033"/>
    </source>
</evidence>
<dbReference type="KEGG" id="sesp:BN6_39110"/>
<dbReference type="InterPro" id="IPR017972">
    <property type="entry name" value="Cyt_P450_CS"/>
</dbReference>
<accession>K0JTT5</accession>
<dbReference type="PANTHER" id="PTHR46696">
    <property type="entry name" value="P450, PUTATIVE (EUROFUNG)-RELATED"/>
    <property type="match status" value="1"/>
</dbReference>
<name>K0JTT5_SACES</name>
<protein>
    <submittedName>
        <fullName evidence="8">Cytochrome P450 family protein</fullName>
        <ecNumber evidence="8">1.14.-.-</ecNumber>
    </submittedName>
</protein>
<evidence type="ECO:0000256" key="3">
    <source>
        <dbReference type="ARBA" id="ARBA00022723"/>
    </source>
</evidence>
<evidence type="ECO:0000256" key="2">
    <source>
        <dbReference type="ARBA" id="ARBA00022617"/>
    </source>
</evidence>
<dbReference type="RefSeq" id="WP_015101312.1">
    <property type="nucleotide sequence ID" value="NC_019673.1"/>
</dbReference>
<dbReference type="PATRIC" id="fig|1179773.3.peg.3912"/>
<evidence type="ECO:0000256" key="4">
    <source>
        <dbReference type="ARBA" id="ARBA00023002"/>
    </source>
</evidence>
<dbReference type="InterPro" id="IPR002397">
    <property type="entry name" value="Cyt_P450_B"/>
</dbReference>
<dbReference type="PRINTS" id="PR00359">
    <property type="entry name" value="BP450"/>
</dbReference>
<dbReference type="EMBL" id="HE804045">
    <property type="protein sequence ID" value="CCH31200.1"/>
    <property type="molecule type" value="Genomic_DNA"/>
</dbReference>
<keyword evidence="9" id="KW-1185">Reference proteome</keyword>
<dbReference type="Proteomes" id="UP000006281">
    <property type="component" value="Chromosome"/>
</dbReference>
<proteinExistence type="inferred from homology"/>
<keyword evidence="4 7" id="KW-0560">Oxidoreductase</keyword>
<sequence>MDLEYNPLDYDVQEDPYPYYARLRAEAPVYYNEKLDFFALSRHADVAPALRDSDRFSNENGPLMEREYWKPDSARHHSIVAMDPPDHARWRRLISGSFSPRAIGRLEVQVRELSRLAVEAAVERGTFDVMQDVIYPIPMDALGIVVGVPKADRPEVQRLLEGTVHREDGATTIGPAQMQAFQALSGYYAELVEERRKQPAEDLISDLLASEIDGKPLETQDVLAFLHLLGGASTVTTIDLIGNAWYWAWRNPDQQQAALAGDVNGWVEETLRYDSPVQMVIRKSKVDLELHGVQIPAGAQVLMLMGAANRDSAEFPGADEFDLTRDASQLLSFSRGPHLCLGNLMGRRVARIVLEELVNRVADYDLDPDGLVRVHRSTVRGFRKLPTVITLR</sequence>
<dbReference type="InterPro" id="IPR036396">
    <property type="entry name" value="Cyt_P450_sf"/>
</dbReference>
<dbReference type="InterPro" id="IPR001128">
    <property type="entry name" value="Cyt_P450"/>
</dbReference>
<dbReference type="GO" id="GO:0005506">
    <property type="term" value="F:iron ion binding"/>
    <property type="evidence" value="ECO:0007669"/>
    <property type="project" value="InterPro"/>
</dbReference>
<gene>
    <name evidence="8" type="ordered locus">BN6_39110</name>
</gene>
<evidence type="ECO:0000256" key="5">
    <source>
        <dbReference type="ARBA" id="ARBA00023004"/>
    </source>
</evidence>
<dbReference type="Pfam" id="PF00067">
    <property type="entry name" value="p450"/>
    <property type="match status" value="1"/>
</dbReference>
<dbReference type="GO" id="GO:0008395">
    <property type="term" value="F:steroid hydroxylase activity"/>
    <property type="evidence" value="ECO:0007669"/>
    <property type="project" value="TreeGrafter"/>
</dbReference>
<dbReference type="STRING" id="1179773.BN6_39110"/>
<keyword evidence="2 7" id="KW-0349">Heme</keyword>
<dbReference type="GO" id="GO:0020037">
    <property type="term" value="F:heme binding"/>
    <property type="evidence" value="ECO:0007669"/>
    <property type="project" value="InterPro"/>
</dbReference>
<keyword evidence="3 7" id="KW-0479">Metal-binding</keyword>
<evidence type="ECO:0000256" key="1">
    <source>
        <dbReference type="ARBA" id="ARBA00010617"/>
    </source>
</evidence>
<evidence type="ECO:0000313" key="8">
    <source>
        <dbReference type="EMBL" id="CCH31200.1"/>
    </source>
</evidence>
<evidence type="ECO:0000256" key="7">
    <source>
        <dbReference type="RuleBase" id="RU000461"/>
    </source>
</evidence>
<comment type="similarity">
    <text evidence="1 7">Belongs to the cytochrome P450 family.</text>
</comment>